<gene>
    <name evidence="1" type="ORF">E4O86_20120</name>
</gene>
<name>A0A964WVB6_9HYPH</name>
<evidence type="ECO:0000313" key="1">
    <source>
        <dbReference type="EMBL" id="MYZ50016.1"/>
    </source>
</evidence>
<sequence>MAAETVHHYEITVSTGAVVRILESRDIDGLLAMLRATDFITPDEVPRYEGAEPRRVLIRSESVIMIRPIH</sequence>
<dbReference type="Proteomes" id="UP000773614">
    <property type="component" value="Unassembled WGS sequence"/>
</dbReference>
<keyword evidence="2" id="KW-1185">Reference proteome</keyword>
<comment type="caution">
    <text evidence="1">The sequence shown here is derived from an EMBL/GenBank/DDBJ whole genome shotgun (WGS) entry which is preliminary data.</text>
</comment>
<protein>
    <submittedName>
        <fullName evidence="1">Uncharacterized protein</fullName>
    </submittedName>
</protein>
<evidence type="ECO:0000313" key="2">
    <source>
        <dbReference type="Proteomes" id="UP000773614"/>
    </source>
</evidence>
<dbReference type="AlphaFoldDB" id="A0A964WVB6"/>
<organism evidence="1 2">
    <name type="scientific">Propylenella binzhouense</name>
    <dbReference type="NCBI Taxonomy" id="2555902"/>
    <lineage>
        <taxon>Bacteria</taxon>
        <taxon>Pseudomonadati</taxon>
        <taxon>Pseudomonadota</taxon>
        <taxon>Alphaproteobacteria</taxon>
        <taxon>Hyphomicrobiales</taxon>
        <taxon>Propylenellaceae</taxon>
        <taxon>Propylenella</taxon>
    </lineage>
</organism>
<dbReference type="RefSeq" id="WP_161142350.1">
    <property type="nucleotide sequence ID" value="NZ_SPKJ01000113.1"/>
</dbReference>
<reference evidence="1" key="1">
    <citation type="submission" date="2019-03" db="EMBL/GenBank/DDBJ databases">
        <title>Afifella sp. nov., isolated from activated sludge.</title>
        <authorList>
            <person name="Li Q."/>
            <person name="Liu Y."/>
        </authorList>
    </citation>
    <scope>NUCLEOTIDE SEQUENCE</scope>
    <source>
        <strain evidence="1">L72</strain>
    </source>
</reference>
<accession>A0A964WVB6</accession>
<proteinExistence type="predicted"/>
<dbReference type="EMBL" id="SPKJ01000113">
    <property type="protein sequence ID" value="MYZ50016.1"/>
    <property type="molecule type" value="Genomic_DNA"/>
</dbReference>